<sequence length="127" mass="14313">MSIPAGNPVTDPVARYKELLDAAHKAARKHTEHERKRAIDLVAEIREANQRVTAATEAEAQVTGEINAWWRGVVDRLDTLRWITPGPRPAPDVSARPELLREYLAEIEPATKAFYAALRRAAWPKRL</sequence>
<name>A0A1G6WHB4_9PSEU</name>
<dbReference type="STRING" id="1271860.SAMN05216174_1154"/>
<dbReference type="AlphaFoldDB" id="A0A1G6WHB4"/>
<dbReference type="OrthoDB" id="3695640at2"/>
<gene>
    <name evidence="1" type="ORF">SAMN05216174_1154</name>
</gene>
<evidence type="ECO:0000313" key="1">
    <source>
        <dbReference type="EMBL" id="SDD65201.1"/>
    </source>
</evidence>
<proteinExistence type="predicted"/>
<reference evidence="2" key="1">
    <citation type="submission" date="2016-10" db="EMBL/GenBank/DDBJ databases">
        <authorList>
            <person name="Varghese N."/>
            <person name="Submissions S."/>
        </authorList>
    </citation>
    <scope>NUCLEOTIDE SEQUENCE [LARGE SCALE GENOMIC DNA]</scope>
    <source>
        <strain evidence="2">IBRC-M 10403</strain>
    </source>
</reference>
<accession>A0A1G6WHB4</accession>
<dbReference type="Proteomes" id="UP000199501">
    <property type="component" value="Unassembled WGS sequence"/>
</dbReference>
<dbReference type="RefSeq" id="WP_091455444.1">
    <property type="nucleotide sequence ID" value="NZ_FMZZ01000015.1"/>
</dbReference>
<organism evidence="1 2">
    <name type="scientific">Actinokineospora iranica</name>
    <dbReference type="NCBI Taxonomy" id="1271860"/>
    <lineage>
        <taxon>Bacteria</taxon>
        <taxon>Bacillati</taxon>
        <taxon>Actinomycetota</taxon>
        <taxon>Actinomycetes</taxon>
        <taxon>Pseudonocardiales</taxon>
        <taxon>Pseudonocardiaceae</taxon>
        <taxon>Actinokineospora</taxon>
    </lineage>
</organism>
<keyword evidence="2" id="KW-1185">Reference proteome</keyword>
<dbReference type="EMBL" id="FMZZ01000015">
    <property type="protein sequence ID" value="SDD65201.1"/>
    <property type="molecule type" value="Genomic_DNA"/>
</dbReference>
<protein>
    <submittedName>
        <fullName evidence="1">Uncharacterized protein</fullName>
    </submittedName>
</protein>
<evidence type="ECO:0000313" key="2">
    <source>
        <dbReference type="Proteomes" id="UP000199501"/>
    </source>
</evidence>